<evidence type="ECO:0000256" key="2">
    <source>
        <dbReference type="ARBA" id="ARBA00022526"/>
    </source>
</evidence>
<dbReference type="AlphaFoldDB" id="A0A1I2S6W4"/>
<evidence type="ECO:0000256" key="3">
    <source>
        <dbReference type="SAM" id="SignalP"/>
    </source>
</evidence>
<protein>
    <submittedName>
        <fullName evidence="4">6-phosphogluconolactonase</fullName>
    </submittedName>
</protein>
<dbReference type="PANTHER" id="PTHR30344:SF1">
    <property type="entry name" value="6-PHOSPHOGLUCONOLACTONASE"/>
    <property type="match status" value="1"/>
</dbReference>
<dbReference type="Proteomes" id="UP000198724">
    <property type="component" value="Unassembled WGS sequence"/>
</dbReference>
<dbReference type="Gene3D" id="2.130.10.10">
    <property type="entry name" value="YVTN repeat-like/Quinoprotein amine dehydrogenase"/>
    <property type="match status" value="1"/>
</dbReference>
<dbReference type="GO" id="GO:0017057">
    <property type="term" value="F:6-phosphogluconolactonase activity"/>
    <property type="evidence" value="ECO:0007669"/>
    <property type="project" value="TreeGrafter"/>
</dbReference>
<comment type="similarity">
    <text evidence="1">Belongs to the cycloisomerase 2 family.</text>
</comment>
<keyword evidence="2" id="KW-0313">Glucose metabolism</keyword>
<dbReference type="InterPro" id="IPR050282">
    <property type="entry name" value="Cycloisomerase_2"/>
</dbReference>
<dbReference type="PANTHER" id="PTHR30344">
    <property type="entry name" value="6-PHOSPHOGLUCONOLACTONASE-RELATED"/>
    <property type="match status" value="1"/>
</dbReference>
<dbReference type="InterPro" id="IPR011048">
    <property type="entry name" value="Haem_d1_sf"/>
</dbReference>
<dbReference type="GO" id="GO:0006006">
    <property type="term" value="P:glucose metabolic process"/>
    <property type="evidence" value="ECO:0007669"/>
    <property type="project" value="UniProtKB-KW"/>
</dbReference>
<dbReference type="RefSeq" id="WP_092100122.1">
    <property type="nucleotide sequence ID" value="NZ_FOOT01000002.1"/>
</dbReference>
<proteinExistence type="inferred from homology"/>
<keyword evidence="2" id="KW-0119">Carbohydrate metabolism</keyword>
<keyword evidence="5" id="KW-1185">Reference proteome</keyword>
<dbReference type="STRING" id="1436961.SAMN05421739_102671"/>
<organism evidence="4 5">
    <name type="scientific">Pontibacter chinhatensis</name>
    <dbReference type="NCBI Taxonomy" id="1436961"/>
    <lineage>
        <taxon>Bacteria</taxon>
        <taxon>Pseudomonadati</taxon>
        <taxon>Bacteroidota</taxon>
        <taxon>Cytophagia</taxon>
        <taxon>Cytophagales</taxon>
        <taxon>Hymenobacteraceae</taxon>
        <taxon>Pontibacter</taxon>
    </lineage>
</organism>
<feature type="chain" id="PRO_5011504231" evidence="3">
    <location>
        <begin position="34"/>
        <end position="402"/>
    </location>
</feature>
<evidence type="ECO:0000313" key="5">
    <source>
        <dbReference type="Proteomes" id="UP000198724"/>
    </source>
</evidence>
<dbReference type="InterPro" id="IPR019405">
    <property type="entry name" value="Lactonase_7-beta_prop"/>
</dbReference>
<dbReference type="OrthoDB" id="9790815at2"/>
<sequence>MQTNAFFTRFKLPATPVLGLAALLFSVAACNNAVEQQDTATATTTEPEPMEMSTFYVGTYAKPEEESIFLYSLNPETGELTRVAGFKAGENPSYLTLDATGEHLYAVNETTNFEGKESGAVSAFAVGEEGKELTLLNQAPSGGGAPCHIWLSGGNTVLVANYVGGNVAALPVQADGQLGQPQVLQHKGTGPNKERQEKPHAHYIAPSPDGKYSFAVDLGADKVFGYRLEDGKLAPNNPAVAYTSAPGSGPRHMAFHPSGKYAYLLHELNSTVTVLEYDAAKGTFTEAQTLTTLPEDAKGDNYPAAIKVSADGKFLYTSNRGHNSIAVFAVEQEGSQLKPVQHMSTGGDWPRDFSLDPSGSILLVANERSNNITAFKVDKATGKLSATGQEAQVQKPVNLVFR</sequence>
<dbReference type="Pfam" id="PF10282">
    <property type="entry name" value="Lactonase"/>
    <property type="match status" value="1"/>
</dbReference>
<reference evidence="5" key="1">
    <citation type="submission" date="2016-10" db="EMBL/GenBank/DDBJ databases">
        <authorList>
            <person name="Varghese N."/>
            <person name="Submissions S."/>
        </authorList>
    </citation>
    <scope>NUCLEOTIDE SEQUENCE [LARGE SCALE GENOMIC DNA]</scope>
    <source>
        <strain evidence="5">LP51</strain>
    </source>
</reference>
<dbReference type="GO" id="GO:0005829">
    <property type="term" value="C:cytosol"/>
    <property type="evidence" value="ECO:0007669"/>
    <property type="project" value="TreeGrafter"/>
</dbReference>
<dbReference type="FunFam" id="2.130.10.10:FF:000306">
    <property type="entry name" value="3-carboxymuconate cyclase"/>
    <property type="match status" value="1"/>
</dbReference>
<dbReference type="SUPFAM" id="SSF51004">
    <property type="entry name" value="C-terminal (heme d1) domain of cytochrome cd1-nitrite reductase"/>
    <property type="match status" value="1"/>
</dbReference>
<dbReference type="EMBL" id="FOOT01000002">
    <property type="protein sequence ID" value="SFG48635.1"/>
    <property type="molecule type" value="Genomic_DNA"/>
</dbReference>
<feature type="signal peptide" evidence="3">
    <location>
        <begin position="1"/>
        <end position="33"/>
    </location>
</feature>
<evidence type="ECO:0000313" key="4">
    <source>
        <dbReference type="EMBL" id="SFG48635.1"/>
    </source>
</evidence>
<gene>
    <name evidence="4" type="ORF">SAMN05421739_102671</name>
</gene>
<accession>A0A1I2S6W4</accession>
<evidence type="ECO:0000256" key="1">
    <source>
        <dbReference type="ARBA" id="ARBA00005564"/>
    </source>
</evidence>
<keyword evidence="3" id="KW-0732">Signal</keyword>
<name>A0A1I2S6W4_9BACT</name>
<dbReference type="InterPro" id="IPR015943">
    <property type="entry name" value="WD40/YVTN_repeat-like_dom_sf"/>
</dbReference>